<evidence type="ECO:0000313" key="15">
    <source>
        <dbReference type="Proteomes" id="UP000236919"/>
    </source>
</evidence>
<organism evidence="14 15">
    <name type="scientific">Bosea psychrotolerans</name>
    <dbReference type="NCBI Taxonomy" id="1871628"/>
    <lineage>
        <taxon>Bacteria</taxon>
        <taxon>Pseudomonadati</taxon>
        <taxon>Pseudomonadota</taxon>
        <taxon>Alphaproteobacteria</taxon>
        <taxon>Hyphomicrobiales</taxon>
        <taxon>Boseaceae</taxon>
        <taxon>Bosea</taxon>
    </lineage>
</organism>
<evidence type="ECO:0000256" key="11">
    <source>
        <dbReference type="HAMAP-Rule" id="MF_00062"/>
    </source>
</evidence>
<accession>A0A2S4LZH1</accession>
<dbReference type="Pfam" id="PF22594">
    <property type="entry name" value="GTP-eEF1A_C"/>
    <property type="match status" value="1"/>
</dbReference>
<dbReference type="EC" id="2.7.7.4" evidence="11"/>
<evidence type="ECO:0000259" key="13">
    <source>
        <dbReference type="PROSITE" id="PS51722"/>
    </source>
</evidence>
<evidence type="ECO:0000256" key="8">
    <source>
        <dbReference type="ARBA" id="ARBA00023134"/>
    </source>
</evidence>
<feature type="binding site" evidence="11">
    <location>
        <begin position="41"/>
        <end position="48"/>
    </location>
    <ligand>
        <name>GTP</name>
        <dbReference type="ChEBI" id="CHEBI:37565"/>
    </ligand>
</feature>
<evidence type="ECO:0000256" key="12">
    <source>
        <dbReference type="SAM" id="MobiDB-lite"/>
    </source>
</evidence>
<sequence>MTALAKEKRSSGPAAGQVPANDSSGLDASGQHSLLRFITCGSVDDGKSTLIGRMLYEAGAVLDDQLDTLDADSRKFGTQGTQPDFALLVDGLSAEREQGITIDVAYRYFATEKRSFIVADTPGHEQYTRNMATGASTADLAIILIDARKGLLPQTRRHSFIVSLVGVRHVVVAVNKMDLVGYDETVFRRIVADYREATKSLGFASVRFVPVSARDGENVMRRSPAMPWHDGPALLPLLETIAVAPERQGEGGFVLPVQWVNRPNLDFRGYAGLAVRGRARVGDAVTVLPSGRASRIARLIGAAGEASNAAVGQAVTVTLEDDVDVSRGDVIVAASSSVPAGREMKARLLWTGERALLQGGQFLLKLATQSANATLEVLHHSIDIEGFRPVPAQSLRMNGIGFVSLKLDKPVIALPYQENRELGGFILIDRISNETVAFGFVEAAAGEADAGGVATGQLARLRQTLIRTVGRSGTPDRRLWLAAVSWRLLSTAGLFLAAWAVTEQVGISAVLALGDIALRPLLRRLHALLWRERADSALQDGAGI</sequence>
<keyword evidence="8 11" id="KW-0342">GTP-binding</keyword>
<dbReference type="InterPro" id="IPR031157">
    <property type="entry name" value="G_TR_CS"/>
</dbReference>
<keyword evidence="7 11" id="KW-0067">ATP-binding</keyword>
<dbReference type="CDD" id="cd03695">
    <property type="entry name" value="CysN_NodQ_II"/>
    <property type="match status" value="1"/>
</dbReference>
<dbReference type="NCBIfam" id="NF003478">
    <property type="entry name" value="PRK05124.1"/>
    <property type="match status" value="1"/>
</dbReference>
<comment type="function">
    <text evidence="2">APS kinase catalyzes the synthesis of activated sulfate.</text>
</comment>
<dbReference type="GO" id="GO:0005525">
    <property type="term" value="F:GTP binding"/>
    <property type="evidence" value="ECO:0007669"/>
    <property type="project" value="UniProtKB-UniRule"/>
</dbReference>
<dbReference type="PROSITE" id="PS00301">
    <property type="entry name" value="G_TR_1"/>
    <property type="match status" value="1"/>
</dbReference>
<dbReference type="Gene3D" id="3.40.50.300">
    <property type="entry name" value="P-loop containing nucleotide triphosphate hydrolases"/>
    <property type="match status" value="1"/>
</dbReference>
<comment type="caution">
    <text evidence="14">The sequence shown here is derived from an EMBL/GenBank/DDBJ whole genome shotgun (WGS) entry which is preliminary data.</text>
</comment>
<evidence type="ECO:0000256" key="2">
    <source>
        <dbReference type="ARBA" id="ARBA00002357"/>
    </source>
</evidence>
<evidence type="ECO:0000256" key="10">
    <source>
        <dbReference type="ARBA" id="ARBA00049370"/>
    </source>
</evidence>
<dbReference type="Pfam" id="PF00009">
    <property type="entry name" value="GTP_EFTU"/>
    <property type="match status" value="1"/>
</dbReference>
<dbReference type="PANTHER" id="PTHR23115">
    <property type="entry name" value="TRANSLATION FACTOR"/>
    <property type="match status" value="1"/>
</dbReference>
<feature type="binding site" evidence="11">
    <location>
        <begin position="175"/>
        <end position="178"/>
    </location>
    <ligand>
        <name>GTP</name>
        <dbReference type="ChEBI" id="CHEBI:37565"/>
    </ligand>
</feature>
<evidence type="ECO:0000313" key="14">
    <source>
        <dbReference type="EMBL" id="POR47808.1"/>
    </source>
</evidence>
<keyword evidence="6 11" id="KW-0547">Nucleotide-binding</keyword>
<feature type="binding site" evidence="11">
    <location>
        <begin position="120"/>
        <end position="124"/>
    </location>
    <ligand>
        <name>GTP</name>
        <dbReference type="ChEBI" id="CHEBI:37565"/>
    </ligand>
</feature>
<dbReference type="InterPro" id="IPR009000">
    <property type="entry name" value="Transl_B-barrel_sf"/>
</dbReference>
<gene>
    <name evidence="11" type="primary">cysN</name>
    <name evidence="14" type="ORF">CYD53_11773</name>
</gene>
<comment type="function">
    <text evidence="9">Proposed to provide activated sulfate for transfer to Nod factor. ATP sulfurylase may be the GTPase, regulating ATP sulfurylase activity.</text>
</comment>
<dbReference type="PROSITE" id="PS51722">
    <property type="entry name" value="G_TR_2"/>
    <property type="match status" value="1"/>
</dbReference>
<evidence type="ECO:0000256" key="6">
    <source>
        <dbReference type="ARBA" id="ARBA00022741"/>
    </source>
</evidence>
<dbReference type="EMBL" id="PQFZ01000017">
    <property type="protein sequence ID" value="POR47808.1"/>
    <property type="molecule type" value="Genomic_DNA"/>
</dbReference>
<dbReference type="HAMAP" id="MF_00062">
    <property type="entry name" value="Sulf_adenylyltr_sub1"/>
    <property type="match status" value="1"/>
</dbReference>
<comment type="catalytic activity">
    <reaction evidence="10 11">
        <text>sulfate + ATP + H(+) = adenosine 5'-phosphosulfate + diphosphate</text>
        <dbReference type="Rhea" id="RHEA:18133"/>
        <dbReference type="ChEBI" id="CHEBI:15378"/>
        <dbReference type="ChEBI" id="CHEBI:16189"/>
        <dbReference type="ChEBI" id="CHEBI:30616"/>
        <dbReference type="ChEBI" id="CHEBI:33019"/>
        <dbReference type="ChEBI" id="CHEBI:58243"/>
        <dbReference type="EC" id="2.7.7.4"/>
    </reaction>
</comment>
<comment type="similarity">
    <text evidence="11">Belongs to the TRAFAC class translation factor GTPase superfamily. Classic translation factor GTPase family. CysN/NodQ subfamily.</text>
</comment>
<dbReference type="Gene3D" id="2.40.30.10">
    <property type="entry name" value="Translation factors"/>
    <property type="match status" value="2"/>
</dbReference>
<dbReference type="AlphaFoldDB" id="A0A2S4LZH1"/>
<dbReference type="RefSeq" id="WP_103720455.1">
    <property type="nucleotide sequence ID" value="NZ_PQFZ01000017.1"/>
</dbReference>
<dbReference type="InterPro" id="IPR009001">
    <property type="entry name" value="Transl_elong_EF1A/Init_IF2_C"/>
</dbReference>
<dbReference type="InterPro" id="IPR041757">
    <property type="entry name" value="CysN_GTP-bd"/>
</dbReference>
<name>A0A2S4LZH1_9HYPH</name>
<comment type="catalytic activity">
    <reaction evidence="1">
        <text>adenosine 5'-phosphosulfate + ATP = 3'-phosphoadenylyl sulfate + ADP + H(+)</text>
        <dbReference type="Rhea" id="RHEA:24152"/>
        <dbReference type="ChEBI" id="CHEBI:15378"/>
        <dbReference type="ChEBI" id="CHEBI:30616"/>
        <dbReference type="ChEBI" id="CHEBI:58243"/>
        <dbReference type="ChEBI" id="CHEBI:58339"/>
        <dbReference type="ChEBI" id="CHEBI:456216"/>
        <dbReference type="EC" id="2.7.1.25"/>
    </reaction>
</comment>
<dbReference type="Proteomes" id="UP000236919">
    <property type="component" value="Unassembled WGS sequence"/>
</dbReference>
<feature type="region of interest" description="Disordered" evidence="12">
    <location>
        <begin position="1"/>
        <end position="25"/>
    </location>
</feature>
<dbReference type="GO" id="GO:0070814">
    <property type="term" value="P:hydrogen sulfide biosynthetic process"/>
    <property type="evidence" value="ECO:0007669"/>
    <property type="project" value="UniProtKB-UniRule"/>
</dbReference>
<evidence type="ECO:0000256" key="9">
    <source>
        <dbReference type="ARBA" id="ARBA00024872"/>
    </source>
</evidence>
<dbReference type="PRINTS" id="PR00315">
    <property type="entry name" value="ELONGATNFCT"/>
</dbReference>
<dbReference type="InterPro" id="IPR050100">
    <property type="entry name" value="TRAFAC_GTPase_members"/>
</dbReference>
<dbReference type="GO" id="GO:0004020">
    <property type="term" value="F:adenylylsulfate kinase activity"/>
    <property type="evidence" value="ECO:0007669"/>
    <property type="project" value="UniProtKB-EC"/>
</dbReference>
<dbReference type="InterPro" id="IPR011779">
    <property type="entry name" value="SO4_adenylTrfase_lsu"/>
</dbReference>
<dbReference type="InterPro" id="IPR044138">
    <property type="entry name" value="CysN_II"/>
</dbReference>
<dbReference type="SUPFAM" id="SSF50447">
    <property type="entry name" value="Translation proteins"/>
    <property type="match status" value="1"/>
</dbReference>
<reference evidence="14 15" key="1">
    <citation type="submission" date="2018-01" db="EMBL/GenBank/DDBJ databases">
        <title>Genomic Encyclopedia of Type Strains, Phase III (KMG-III): the genomes of soil and plant-associated and newly described type strains.</title>
        <authorList>
            <person name="Whitman W."/>
        </authorList>
    </citation>
    <scope>NUCLEOTIDE SEQUENCE [LARGE SCALE GENOMIC DNA]</scope>
    <source>
        <strain evidence="14 15">1131</strain>
    </source>
</reference>
<evidence type="ECO:0000256" key="3">
    <source>
        <dbReference type="ARBA" id="ARBA00011760"/>
    </source>
</evidence>
<feature type="domain" description="Tr-type G" evidence="13">
    <location>
        <begin position="32"/>
        <end position="246"/>
    </location>
</feature>
<comment type="subunit">
    <text evidence="11">Heterodimer composed of CysD, the smaller subunit, and CysN.</text>
</comment>
<dbReference type="GO" id="GO:0004781">
    <property type="term" value="F:sulfate adenylyltransferase (ATP) activity"/>
    <property type="evidence" value="ECO:0007669"/>
    <property type="project" value="UniProtKB-UniRule"/>
</dbReference>
<dbReference type="CDD" id="cd04166">
    <property type="entry name" value="CysN_ATPS"/>
    <property type="match status" value="1"/>
</dbReference>
<evidence type="ECO:0000256" key="7">
    <source>
        <dbReference type="ARBA" id="ARBA00022840"/>
    </source>
</evidence>
<dbReference type="SUPFAM" id="SSF52540">
    <property type="entry name" value="P-loop containing nucleoside triphosphate hydrolases"/>
    <property type="match status" value="1"/>
</dbReference>
<dbReference type="GO" id="GO:0005524">
    <property type="term" value="F:ATP binding"/>
    <property type="evidence" value="ECO:0007669"/>
    <property type="project" value="UniProtKB-KW"/>
</dbReference>
<feature type="compositionally biased region" description="Basic and acidic residues" evidence="12">
    <location>
        <begin position="1"/>
        <end position="10"/>
    </location>
</feature>
<dbReference type="OrthoDB" id="9804504at2"/>
<evidence type="ECO:0000256" key="1">
    <source>
        <dbReference type="ARBA" id="ARBA00001823"/>
    </source>
</evidence>
<protein>
    <recommendedName>
        <fullName evidence="11">Sulfate adenylyltransferase subunit 1</fullName>
        <ecNumber evidence="11">2.7.7.4</ecNumber>
    </recommendedName>
    <alternativeName>
        <fullName evidence="11">ATP-sulfurylase large subunit</fullName>
    </alternativeName>
    <alternativeName>
        <fullName evidence="11">Sulfate adenylate transferase</fullName>
        <shortName evidence="11">SAT</shortName>
    </alternativeName>
</protein>
<dbReference type="SUPFAM" id="SSF50465">
    <property type="entry name" value="EF-Tu/eEF-1alpha/eIF2-gamma C-terminal domain"/>
    <property type="match status" value="1"/>
</dbReference>
<evidence type="ECO:0000256" key="4">
    <source>
        <dbReference type="ARBA" id="ARBA00022679"/>
    </source>
</evidence>
<evidence type="ECO:0000256" key="5">
    <source>
        <dbReference type="ARBA" id="ARBA00022695"/>
    </source>
</evidence>
<dbReference type="InterPro" id="IPR054696">
    <property type="entry name" value="GTP-eEF1A_C"/>
</dbReference>
<dbReference type="CDD" id="cd04095">
    <property type="entry name" value="CysN_NoDQ_III"/>
    <property type="match status" value="1"/>
</dbReference>
<dbReference type="GO" id="GO:0000103">
    <property type="term" value="P:sulfate assimilation"/>
    <property type="evidence" value="ECO:0007669"/>
    <property type="project" value="UniProtKB-UniRule"/>
</dbReference>
<comment type="pathway">
    <text evidence="11">Sulfur metabolism; hydrogen sulfide biosynthesis; sulfite from sulfate: step 1/3.</text>
</comment>
<dbReference type="UniPathway" id="UPA00140">
    <property type="reaction ID" value="UER00204"/>
</dbReference>
<keyword evidence="4 11" id="KW-0808">Transferase</keyword>
<dbReference type="InterPro" id="IPR027417">
    <property type="entry name" value="P-loop_NTPase"/>
</dbReference>
<comment type="function">
    <text evidence="11">With CysD forms the ATP sulfurylase (ATPS) that catalyzes the adenylation of sulfate producing adenosine 5'-phosphosulfate (APS) and diphosphate, the first enzymatic step in sulfur assimilation pathway. APS synthesis involves the formation of a high-energy phosphoric-sulfuric acid anhydride bond driven by GTP hydrolysis by CysN coupled to ATP hydrolysis by CysD.</text>
</comment>
<dbReference type="FunFam" id="3.40.50.300:FF:000119">
    <property type="entry name" value="Sulfate adenylyltransferase subunit 1"/>
    <property type="match status" value="1"/>
</dbReference>
<keyword evidence="5 11" id="KW-0548">Nucleotidyltransferase</keyword>
<dbReference type="InterPro" id="IPR044139">
    <property type="entry name" value="CysN_NoDQ_III"/>
</dbReference>
<dbReference type="InterPro" id="IPR000795">
    <property type="entry name" value="T_Tr_GTP-bd_dom"/>
</dbReference>
<proteinExistence type="inferred from homology"/>
<dbReference type="NCBIfam" id="TIGR02034">
    <property type="entry name" value="CysN"/>
    <property type="match status" value="1"/>
</dbReference>
<dbReference type="GO" id="GO:0003924">
    <property type="term" value="F:GTPase activity"/>
    <property type="evidence" value="ECO:0007669"/>
    <property type="project" value="InterPro"/>
</dbReference>
<comment type="subunit">
    <text evidence="3">Sulfate-activating enzymes, NodP and NodQ, may be physically associated.</text>
</comment>
<keyword evidence="15" id="KW-1185">Reference proteome</keyword>